<dbReference type="Gene3D" id="3.30.2130.10">
    <property type="entry name" value="VC0802-like"/>
    <property type="match status" value="1"/>
</dbReference>
<dbReference type="InterPro" id="IPR036393">
    <property type="entry name" value="AceGlu_kinase-like_sf"/>
</dbReference>
<evidence type="ECO:0000256" key="12">
    <source>
        <dbReference type="ARBA" id="ARBA00023154"/>
    </source>
</evidence>
<dbReference type="PROSITE" id="PS00324">
    <property type="entry name" value="ASPARTOKINASE"/>
    <property type="match status" value="1"/>
</dbReference>
<comment type="function">
    <text evidence="1">Catalyzes the phosphorylation of the beta-carboxyl group of aspartic acid with ATP to yield 4-phospho-L-aspartate, which is involved in the branched biosynthetic pathway leading to the biosynthesis of amino acids threonine, isoleucine and methionine.</text>
</comment>
<dbReference type="GO" id="GO:0019877">
    <property type="term" value="P:diaminopimelate biosynthetic process"/>
    <property type="evidence" value="ECO:0007669"/>
    <property type="project" value="UniProtKB-KW"/>
</dbReference>
<dbReference type="EMBL" id="DF238840">
    <property type="protein sequence ID" value="GAF26813.1"/>
    <property type="molecule type" value="Genomic_DNA"/>
</dbReference>
<dbReference type="Pfam" id="PF13840">
    <property type="entry name" value="ACT_7"/>
    <property type="match status" value="1"/>
</dbReference>
<feature type="binding site" evidence="14">
    <location>
        <begin position="215"/>
        <end position="216"/>
    </location>
    <ligand>
        <name>ATP</name>
        <dbReference type="ChEBI" id="CHEBI:30616"/>
    </ligand>
</feature>
<comment type="similarity">
    <text evidence="5 15">Belongs to the aspartokinase family.</text>
</comment>
<evidence type="ECO:0000256" key="4">
    <source>
        <dbReference type="ARBA" id="ARBA00005139"/>
    </source>
</evidence>
<dbReference type="Gene3D" id="3.40.1160.10">
    <property type="entry name" value="Acetylglutamate kinase-like"/>
    <property type="match status" value="1"/>
</dbReference>
<feature type="binding site" evidence="14">
    <location>
        <position position="80"/>
    </location>
    <ligand>
        <name>substrate</name>
    </ligand>
</feature>
<comment type="catalytic activity">
    <reaction evidence="13 15">
        <text>L-aspartate + ATP = 4-phospho-L-aspartate + ADP</text>
        <dbReference type="Rhea" id="RHEA:23776"/>
        <dbReference type="ChEBI" id="CHEBI:29991"/>
        <dbReference type="ChEBI" id="CHEBI:30616"/>
        <dbReference type="ChEBI" id="CHEBI:57535"/>
        <dbReference type="ChEBI" id="CHEBI:456216"/>
        <dbReference type="EC" id="2.7.2.4"/>
    </reaction>
</comment>
<dbReference type="PANTHER" id="PTHR21499:SF3">
    <property type="entry name" value="ASPARTOKINASE"/>
    <property type="match status" value="1"/>
</dbReference>
<evidence type="ECO:0000256" key="8">
    <source>
        <dbReference type="ARBA" id="ARBA00022741"/>
    </source>
</evidence>
<evidence type="ECO:0000313" key="19">
    <source>
        <dbReference type="EMBL" id="GAF26813.1"/>
    </source>
</evidence>
<dbReference type="UniPathway" id="UPA00050">
    <property type="reaction ID" value="UER00461"/>
</dbReference>
<evidence type="ECO:0000256" key="5">
    <source>
        <dbReference type="ARBA" id="ARBA00010122"/>
    </source>
</evidence>
<evidence type="ECO:0000256" key="6">
    <source>
        <dbReference type="ARBA" id="ARBA00022605"/>
    </source>
</evidence>
<dbReference type="NCBIfam" id="TIGR00657">
    <property type="entry name" value="asp_kinases"/>
    <property type="match status" value="1"/>
</dbReference>
<keyword evidence="6 16" id="KW-0028">Amino-acid biosynthesis</keyword>
<dbReference type="GO" id="GO:0005829">
    <property type="term" value="C:cytosol"/>
    <property type="evidence" value="ECO:0007669"/>
    <property type="project" value="TreeGrafter"/>
</dbReference>
<dbReference type="GO" id="GO:0009090">
    <property type="term" value="P:homoserine biosynthetic process"/>
    <property type="evidence" value="ECO:0007669"/>
    <property type="project" value="TreeGrafter"/>
</dbReference>
<evidence type="ECO:0000259" key="17">
    <source>
        <dbReference type="Pfam" id="PF00696"/>
    </source>
</evidence>
<evidence type="ECO:0000256" key="3">
    <source>
        <dbReference type="ARBA" id="ARBA00004986"/>
    </source>
</evidence>
<dbReference type="GO" id="GO:0009088">
    <property type="term" value="P:threonine biosynthetic process"/>
    <property type="evidence" value="ECO:0007669"/>
    <property type="project" value="UniProtKB-UniPathway"/>
</dbReference>
<dbReference type="InterPro" id="IPR045865">
    <property type="entry name" value="ACT-like_dom_sf"/>
</dbReference>
<evidence type="ECO:0000259" key="18">
    <source>
        <dbReference type="Pfam" id="PF13840"/>
    </source>
</evidence>
<dbReference type="UniPathway" id="UPA00034">
    <property type="reaction ID" value="UER00015"/>
</dbReference>
<dbReference type="Proteomes" id="UP000063718">
    <property type="component" value="Unassembled WGS sequence"/>
</dbReference>
<dbReference type="GO" id="GO:0009089">
    <property type="term" value="P:lysine biosynthetic process via diaminopimelate"/>
    <property type="evidence" value="ECO:0007669"/>
    <property type="project" value="UniProtKB-UniPathway"/>
</dbReference>
<gene>
    <name evidence="19" type="ORF">MTY_2153</name>
</gene>
<keyword evidence="11" id="KW-0220">Diaminopimelate biosynthesis</keyword>
<evidence type="ECO:0000256" key="16">
    <source>
        <dbReference type="RuleBase" id="RU004249"/>
    </source>
</evidence>
<accession>A0A0S6UF30</accession>
<keyword evidence="9 15" id="KW-0418">Kinase</keyword>
<proteinExistence type="inferred from homology"/>
<dbReference type="InterPro" id="IPR001341">
    <property type="entry name" value="Asp_kinase"/>
</dbReference>
<keyword evidence="12" id="KW-0457">Lysine biosynthesis</keyword>
<evidence type="ECO:0000256" key="7">
    <source>
        <dbReference type="ARBA" id="ARBA00022679"/>
    </source>
</evidence>
<dbReference type="PIRSF" id="PIRSF000726">
    <property type="entry name" value="Asp_kin"/>
    <property type="match status" value="1"/>
</dbReference>
<evidence type="ECO:0000256" key="13">
    <source>
        <dbReference type="ARBA" id="ARBA00047872"/>
    </source>
</evidence>
<sequence length="416" mass="44225">MAGVKVLVQKFGGTSVASPEQRLVVTGHIERACRAGYQVVVVVSAMGRRGAPYATDTLLELLGDNEVEPRERDLLLACGEVISGVVLTGLLKSKDLPAVFLTGGQAGIITDAQFGDARILRVEPRRIQSYLDQGRVVVVAGFQGVTESGEVTTLGRGGSDTTAVALGVALGAEAVEIFTDVDGVKTADPHIVSDARTLSTITYNEVCQMAYEGAKVIHPRAVEIARQKNIPLRIKSTFNDGPGTLVVAWQPGVTGVHISRDRVITGITHMDGLTQLRVSLPSGEGAGEVFPLLAQNNISVDFINIFPGELVFTVKSEVARQARELIEGLGLKVTARPGCAKVATVGAGMRGVPGVMATIVTALEREGIKILQSADSYTSIWCLVDRKDMERAVQTLHREFKLNDGKTGEVKVYAVG</sequence>
<dbReference type="InterPro" id="IPR027795">
    <property type="entry name" value="CASTOR_ACT_dom"/>
</dbReference>
<feature type="binding site" evidence="14">
    <location>
        <begin position="10"/>
        <end position="13"/>
    </location>
    <ligand>
        <name>ATP</name>
        <dbReference type="ChEBI" id="CHEBI:30616"/>
    </ligand>
</feature>
<feature type="binding site" evidence="14">
    <location>
        <position position="55"/>
    </location>
    <ligand>
        <name>substrate</name>
    </ligand>
</feature>
<dbReference type="InterPro" id="IPR005260">
    <property type="entry name" value="Asp_kin_monofn"/>
</dbReference>
<dbReference type="GO" id="GO:0005524">
    <property type="term" value="F:ATP binding"/>
    <property type="evidence" value="ECO:0007669"/>
    <property type="project" value="UniProtKB-KW"/>
</dbReference>
<evidence type="ECO:0000256" key="11">
    <source>
        <dbReference type="ARBA" id="ARBA00022915"/>
    </source>
</evidence>
<keyword evidence="8 14" id="KW-0547">Nucleotide-binding</keyword>
<evidence type="ECO:0000256" key="2">
    <source>
        <dbReference type="ARBA" id="ARBA00004766"/>
    </source>
</evidence>
<dbReference type="SUPFAM" id="SSF55021">
    <property type="entry name" value="ACT-like"/>
    <property type="match status" value="2"/>
</dbReference>
<dbReference type="InterPro" id="IPR018042">
    <property type="entry name" value="Aspartate_kinase_CS"/>
</dbReference>
<evidence type="ECO:0000256" key="1">
    <source>
        <dbReference type="ARBA" id="ARBA00003121"/>
    </source>
</evidence>
<feature type="domain" description="CASTOR ACT" evidence="18">
    <location>
        <begin position="336"/>
        <end position="398"/>
    </location>
</feature>
<protein>
    <recommendedName>
        <fullName evidence="15">Aspartokinase</fullName>
        <ecNumber evidence="15">2.7.2.4</ecNumber>
    </recommendedName>
</protein>
<feature type="domain" description="Aspartate/glutamate/uridylate kinase" evidence="17">
    <location>
        <begin position="5"/>
        <end position="236"/>
    </location>
</feature>
<comment type="pathway">
    <text evidence="4 16">Amino-acid biosynthesis; L-threonine biosynthesis; L-threonine from L-aspartate: step 1/5.</text>
</comment>
<dbReference type="PANTHER" id="PTHR21499">
    <property type="entry name" value="ASPARTATE KINASE"/>
    <property type="match status" value="1"/>
</dbReference>
<comment type="pathway">
    <text evidence="2 16">Amino-acid biosynthesis; L-lysine biosynthesis via DAP pathway; (S)-tetrahydrodipicolinate from L-aspartate: step 1/4.</text>
</comment>
<dbReference type="FunFam" id="3.40.1160.10:FF:000002">
    <property type="entry name" value="Aspartokinase"/>
    <property type="match status" value="1"/>
</dbReference>
<evidence type="ECO:0000256" key="10">
    <source>
        <dbReference type="ARBA" id="ARBA00022840"/>
    </source>
</evidence>
<name>A0A0S6UF30_NEOTH</name>
<evidence type="ECO:0000256" key="14">
    <source>
        <dbReference type="PIRSR" id="PIRSR000726-1"/>
    </source>
</evidence>
<evidence type="ECO:0000256" key="9">
    <source>
        <dbReference type="ARBA" id="ARBA00022777"/>
    </source>
</evidence>
<keyword evidence="10 14" id="KW-0067">ATP-binding</keyword>
<dbReference type="GO" id="GO:0004072">
    <property type="term" value="F:aspartate kinase activity"/>
    <property type="evidence" value="ECO:0007669"/>
    <property type="project" value="UniProtKB-EC"/>
</dbReference>
<comment type="pathway">
    <text evidence="3 16">Amino-acid biosynthesis; L-methionine biosynthesis via de novo pathway; L-homoserine from L-aspartate: step 1/3.</text>
</comment>
<evidence type="ECO:0000256" key="15">
    <source>
        <dbReference type="RuleBase" id="RU003448"/>
    </source>
</evidence>
<dbReference type="UniPathway" id="UPA00051">
    <property type="reaction ID" value="UER00462"/>
</dbReference>
<dbReference type="InterPro" id="IPR001048">
    <property type="entry name" value="Asp/Glu/Uridylate_kinase"/>
</dbReference>
<feature type="binding site" evidence="14">
    <location>
        <begin position="179"/>
        <end position="180"/>
    </location>
    <ligand>
        <name>ATP</name>
        <dbReference type="ChEBI" id="CHEBI:30616"/>
    </ligand>
</feature>
<dbReference type="Pfam" id="PF00696">
    <property type="entry name" value="AA_kinase"/>
    <property type="match status" value="1"/>
</dbReference>
<dbReference type="NCBIfam" id="NF006068">
    <property type="entry name" value="PRK08210.1"/>
    <property type="match status" value="1"/>
</dbReference>
<dbReference type="EC" id="2.7.2.4" evidence="15"/>
<dbReference type="AlphaFoldDB" id="A0A0S6UF30"/>
<reference evidence="19" key="1">
    <citation type="journal article" date="2014" name="Gene">
        <title>Genome-guided analysis of transformation efficiency and carbon dioxide assimilation by Moorella thermoacetica Y72.</title>
        <authorList>
            <person name="Tsukahara K."/>
            <person name="Kita A."/>
            <person name="Nakashimada Y."/>
            <person name="Hoshino T."/>
            <person name="Murakami K."/>
        </authorList>
    </citation>
    <scope>NUCLEOTIDE SEQUENCE [LARGE SCALE GENOMIC DNA]</scope>
    <source>
        <strain evidence="19">Y72</strain>
    </source>
</reference>
<dbReference type="SUPFAM" id="SSF53633">
    <property type="entry name" value="Carbamate kinase-like"/>
    <property type="match status" value="1"/>
</dbReference>
<keyword evidence="7 15" id="KW-0808">Transferase</keyword>
<organism evidence="19">
    <name type="scientific">Moorella thermoacetica Y72</name>
    <dbReference type="NCBI Taxonomy" id="1325331"/>
    <lineage>
        <taxon>Bacteria</taxon>
        <taxon>Bacillati</taxon>
        <taxon>Bacillota</taxon>
        <taxon>Clostridia</taxon>
        <taxon>Neomoorellales</taxon>
        <taxon>Neomoorellaceae</taxon>
        <taxon>Neomoorella</taxon>
    </lineage>
</organism>